<dbReference type="Pfam" id="PF01370">
    <property type="entry name" value="Epimerase"/>
    <property type="match status" value="1"/>
</dbReference>
<protein>
    <recommendedName>
        <fullName evidence="1">NAD-dependent epimerase/dehydratase domain-containing protein</fullName>
    </recommendedName>
</protein>
<feature type="domain" description="NAD-dependent epimerase/dehydratase" evidence="1">
    <location>
        <begin position="5"/>
        <end position="230"/>
    </location>
</feature>
<dbReference type="Proteomes" id="UP000226192">
    <property type="component" value="Unassembled WGS sequence"/>
</dbReference>
<reference evidence="2 3" key="1">
    <citation type="submission" date="2017-06" db="EMBL/GenBank/DDBJ databases">
        <title>Ant-infecting Ophiocordyceps genomes reveal a high diversity of potential behavioral manipulation genes and a possible major role for enterotoxins.</title>
        <authorList>
            <person name="De Bekker C."/>
            <person name="Evans H.C."/>
            <person name="Brachmann A."/>
            <person name="Hughes D.P."/>
        </authorList>
    </citation>
    <scope>NUCLEOTIDE SEQUENCE [LARGE SCALE GENOMIC DNA]</scope>
    <source>
        <strain evidence="2 3">Map64</strain>
    </source>
</reference>
<dbReference type="SUPFAM" id="SSF51735">
    <property type="entry name" value="NAD(P)-binding Rossmann-fold domains"/>
    <property type="match status" value="1"/>
</dbReference>
<evidence type="ECO:0000313" key="3">
    <source>
        <dbReference type="Proteomes" id="UP000226192"/>
    </source>
</evidence>
<dbReference type="InterPro" id="IPR050177">
    <property type="entry name" value="Lipid_A_modif_metabolic_enz"/>
</dbReference>
<evidence type="ECO:0000313" key="2">
    <source>
        <dbReference type="EMBL" id="PHH59514.1"/>
    </source>
</evidence>
<dbReference type="InterPro" id="IPR001509">
    <property type="entry name" value="Epimerase_deHydtase"/>
</dbReference>
<organism evidence="2 3">
    <name type="scientific">Ophiocordyceps australis</name>
    <dbReference type="NCBI Taxonomy" id="1399860"/>
    <lineage>
        <taxon>Eukaryota</taxon>
        <taxon>Fungi</taxon>
        <taxon>Dikarya</taxon>
        <taxon>Ascomycota</taxon>
        <taxon>Pezizomycotina</taxon>
        <taxon>Sordariomycetes</taxon>
        <taxon>Hypocreomycetidae</taxon>
        <taxon>Hypocreales</taxon>
        <taxon>Ophiocordycipitaceae</taxon>
        <taxon>Ophiocordyceps</taxon>
    </lineage>
</organism>
<dbReference type="PANTHER" id="PTHR43245">
    <property type="entry name" value="BIFUNCTIONAL POLYMYXIN RESISTANCE PROTEIN ARNA"/>
    <property type="match status" value="1"/>
</dbReference>
<dbReference type="InterPro" id="IPR036291">
    <property type="entry name" value="NAD(P)-bd_dom_sf"/>
</dbReference>
<keyword evidence="3" id="KW-1185">Reference proteome</keyword>
<dbReference type="Gene3D" id="3.40.50.720">
    <property type="entry name" value="NAD(P)-binding Rossmann-like Domain"/>
    <property type="match status" value="1"/>
</dbReference>
<dbReference type="STRING" id="1399860.A0A2C5XXS8"/>
<gene>
    <name evidence="2" type="ORF">CDD81_3129</name>
</gene>
<sequence length="345" mass="37186">MAFDVLVTGSAGHLGKALMLSLPQLGFTPLGVDVLASPTTTQVGSVGDGELMQRLFASNPGIRHVLHGAALHKPHLETHSAQQFVDCNITGTLVLCQAAAAHHEALQAHGGLLSFILFSTTSAFGSAARCSSPGQPVPQVTETTAPVARNMYGLTKNAAEDVCAVVHLDSNMPTLVLRLARFFPEADDDESRRMAFAHADGDANLKVLELAHRRVDIADVVAATVCAMQRAVHLRWAKYIISAPPPFVCSQAVLADLAKCPDAVLRRAVAQVDAVFTSRGWRHLDAVDRVYDSSKALHELGWKPKYTFANVIGMLARGEDWRSHLTIRVGKLGYHQTSTGVYTQR</sequence>
<accession>A0A2C5XXS8</accession>
<dbReference type="EMBL" id="NJET01000200">
    <property type="protein sequence ID" value="PHH59514.1"/>
    <property type="molecule type" value="Genomic_DNA"/>
</dbReference>
<comment type="caution">
    <text evidence="2">The sequence shown here is derived from an EMBL/GenBank/DDBJ whole genome shotgun (WGS) entry which is preliminary data.</text>
</comment>
<proteinExistence type="predicted"/>
<name>A0A2C5XXS8_9HYPO</name>
<dbReference type="PANTHER" id="PTHR43245:SF54">
    <property type="entry name" value="BLL0593 PROTEIN"/>
    <property type="match status" value="1"/>
</dbReference>
<evidence type="ECO:0000259" key="1">
    <source>
        <dbReference type="Pfam" id="PF01370"/>
    </source>
</evidence>
<dbReference type="AlphaFoldDB" id="A0A2C5XXS8"/>
<dbReference type="OrthoDB" id="202470at2759"/>